<evidence type="ECO:0000256" key="1">
    <source>
        <dbReference type="ARBA" id="ARBA00004418"/>
    </source>
</evidence>
<evidence type="ECO:0000256" key="6">
    <source>
        <dbReference type="SAM" id="SignalP"/>
    </source>
</evidence>
<dbReference type="PANTHER" id="PTHR33376">
    <property type="match status" value="1"/>
</dbReference>
<keyword evidence="7" id="KW-0614">Plasmid</keyword>
<feature type="chain" id="PRO_5045737338" evidence="6">
    <location>
        <begin position="29"/>
        <end position="350"/>
    </location>
</feature>
<dbReference type="InterPro" id="IPR018389">
    <property type="entry name" value="DctP_fam"/>
</dbReference>
<proteinExistence type="inferred from homology"/>
<dbReference type="NCBIfam" id="NF037995">
    <property type="entry name" value="TRAP_S1"/>
    <property type="match status" value="1"/>
</dbReference>
<evidence type="ECO:0000256" key="2">
    <source>
        <dbReference type="ARBA" id="ARBA00009023"/>
    </source>
</evidence>
<evidence type="ECO:0000313" key="8">
    <source>
        <dbReference type="Proteomes" id="UP000596387"/>
    </source>
</evidence>
<comment type="subcellular location">
    <subcellularLocation>
        <location evidence="1">Periplasm</location>
    </subcellularLocation>
</comment>
<keyword evidence="3" id="KW-0813">Transport</keyword>
<gene>
    <name evidence="7" type="ORF">GQA70_21625</name>
</gene>
<comment type="similarity">
    <text evidence="2">Belongs to the bacterial solute-binding protein 7 family.</text>
</comment>
<evidence type="ECO:0000313" key="7">
    <source>
        <dbReference type="EMBL" id="QRF68972.1"/>
    </source>
</evidence>
<dbReference type="CDD" id="cd13602">
    <property type="entry name" value="PBP2_TRAP_BpDctp6_7"/>
    <property type="match status" value="1"/>
</dbReference>
<keyword evidence="5" id="KW-0574">Periplasm</keyword>
<dbReference type="Pfam" id="PF03480">
    <property type="entry name" value="DctP"/>
    <property type="match status" value="1"/>
</dbReference>
<sequence length="350" mass="37807">MTTDTYSQSLPAAILAGALTVTAGLAGAQDATLNLNVQGGWSSAGYYKDFEVPFWTERLPEVSDGRIGASITSLDASGLKGSEVFRLMRMGVIDFGTSALGYVAGDDPVNEGPDLAGVALDIETERKVLEAYRPELEKLYTEKYGIRPLFFYPAEAQVFWCNAPVTGLADLEGLKVRTGNRTVADFVSAAGATTVTMPFGEVVTSLQRGVIDCAVTGTFSGNAAGWAETATHLYPLVMGWSPFMYGANQRVWDGLPEEVRALLTEEFDRFEDELWVAAARRNEEGLNCSTGGPCTFGKPFDMTLVPVTPEDDARRGEIVREVVLPAFRDRCGAACFDDWQARVGAFVDPS</sequence>
<dbReference type="Gene3D" id="3.40.190.170">
    <property type="entry name" value="Bacterial extracellular solute-binding protein, family 7"/>
    <property type="match status" value="1"/>
</dbReference>
<keyword evidence="4 6" id="KW-0732">Signal</keyword>
<dbReference type="RefSeq" id="WP_251374342.1">
    <property type="nucleotide sequence ID" value="NZ_CP047170.1"/>
</dbReference>
<dbReference type="InterPro" id="IPR038404">
    <property type="entry name" value="TRAP_DctP_sf"/>
</dbReference>
<dbReference type="PANTHER" id="PTHR33376:SF7">
    <property type="entry name" value="C4-DICARBOXYLATE-BINDING PROTEIN DCTB"/>
    <property type="match status" value="1"/>
</dbReference>
<evidence type="ECO:0000256" key="5">
    <source>
        <dbReference type="ARBA" id="ARBA00022764"/>
    </source>
</evidence>
<evidence type="ECO:0000256" key="3">
    <source>
        <dbReference type="ARBA" id="ARBA00022448"/>
    </source>
</evidence>
<dbReference type="Proteomes" id="UP000596387">
    <property type="component" value="Plasmid p-SCP4"/>
</dbReference>
<feature type="signal peptide" evidence="6">
    <location>
        <begin position="1"/>
        <end position="28"/>
    </location>
</feature>
<accession>A0ABX7FFI3</accession>
<name>A0ABX7FFI3_9RHOB</name>
<evidence type="ECO:0000256" key="4">
    <source>
        <dbReference type="ARBA" id="ARBA00022729"/>
    </source>
</evidence>
<protein>
    <submittedName>
        <fullName evidence="7">TRAP transporter substrate-binding protein DctP</fullName>
    </submittedName>
</protein>
<organism evidence="7 8">
    <name type="scientific">Ponticoccus alexandrii</name>
    <dbReference type="NCBI Taxonomy" id="1943633"/>
    <lineage>
        <taxon>Bacteria</taxon>
        <taxon>Pseudomonadati</taxon>
        <taxon>Pseudomonadota</taxon>
        <taxon>Alphaproteobacteria</taxon>
        <taxon>Rhodobacterales</taxon>
        <taxon>Roseobacteraceae</taxon>
        <taxon>Ponticoccus</taxon>
    </lineage>
</organism>
<dbReference type="EMBL" id="CP047170">
    <property type="protein sequence ID" value="QRF68972.1"/>
    <property type="molecule type" value="Genomic_DNA"/>
</dbReference>
<geneLocation type="plasmid" evidence="7 8">
    <name>p-SCP4</name>
</geneLocation>
<reference evidence="7 8" key="1">
    <citation type="submission" date="2019-12" db="EMBL/GenBank/DDBJ databases">
        <title>Complete Genome Sequence of a Quorum-Sensing Bacterium,Rhodobacteraceae bacterium C31, Isolated from a marine microalgae symbiotic bacteria.</title>
        <authorList>
            <person name="Zhang Y."/>
        </authorList>
    </citation>
    <scope>NUCLEOTIDE SEQUENCE [LARGE SCALE GENOMIC DNA]</scope>
    <source>
        <strain evidence="7 8">C31</strain>
        <plasmid evidence="7 8">p-SCP4</plasmid>
    </source>
</reference>
<keyword evidence="8" id="KW-1185">Reference proteome</keyword>